<feature type="compositionally biased region" description="Basic and acidic residues" evidence="2">
    <location>
        <begin position="492"/>
        <end position="505"/>
    </location>
</feature>
<feature type="compositionally biased region" description="Low complexity" evidence="2">
    <location>
        <begin position="190"/>
        <end position="203"/>
    </location>
</feature>
<feature type="compositionally biased region" description="Basic and acidic residues" evidence="2">
    <location>
        <begin position="622"/>
        <end position="634"/>
    </location>
</feature>
<feature type="coiled-coil region" evidence="1">
    <location>
        <begin position="664"/>
        <end position="699"/>
    </location>
</feature>
<feature type="compositionally biased region" description="Basic and acidic residues" evidence="2">
    <location>
        <begin position="97"/>
        <end position="121"/>
    </location>
</feature>
<feature type="compositionally biased region" description="Low complexity" evidence="2">
    <location>
        <begin position="148"/>
        <end position="157"/>
    </location>
</feature>
<sequence>MKTIIVVIFVLRISQKYSTTMTYYRPTFSQAIAMSRGRGYSSSRGSSYRGSSSRGSWGGGRGSYSPSRGSGGPGRFSSSFGGSFDSRNKYGGSSDRYPIRGSDDYRKPYRPDAPYSRDHRSPERKRMRSESLSSRHDGGFGGSGDSYGGRYDSSGSYPERRSFSSDRRSSSFSSRREEFRKPLPPPPSSPRGGYRGRISSRGSLRPRLRDRPTRRRLIESSYVLRRRNIRSSDYVRRLKMAKFRSAIARRSLKKSKSLEKEESGEEKEDEEKKEKGENEDEGEAKEGTEEDKEKAGSTPKKVKKEGSAEREDKKSESGSDEKSRKRPFIKLMCPHCLTKCPTFARYSMHLQSGKHMAAMRRIAIKQKAILSRMRVIQRNAQRELEKTTEDLAPRTNFCPLCKLNYKQPKATHQASEAHKNMKKFLMPYCKVCKITFKSPMLYESHCCMIDHLKRKAIVDDKSDKEGSGLEDNLENFMTIDSVGEMEDEETTTTEKKKEETETKPKEQINVGIEKIKKVEVYYCDLCRMNKSIMYLPRDDEAEMPKILAKHCRQRTHLQRYVRYKEDKELTKRAERLQRKETAEKEKEKEKEEAKPDDEQEDKKPELKENGEIVNNEDDDGGEEKLWADVDKDLGDILAEAGSGNKSSDEDEEDSAAAGERFDRFKLSEKEKKAEEKKIAEAEEKNAVEIKKESEVATEK</sequence>
<gene>
    <name evidence="3" type="ORF">QE152_g13387</name>
</gene>
<evidence type="ECO:0008006" key="5">
    <source>
        <dbReference type="Google" id="ProtNLM"/>
    </source>
</evidence>
<accession>A0AAW1LC37</accession>
<keyword evidence="4" id="KW-1185">Reference proteome</keyword>
<name>A0AAW1LC37_POPJA</name>
<feature type="region of interest" description="Disordered" evidence="2">
    <location>
        <begin position="35"/>
        <end position="213"/>
    </location>
</feature>
<feature type="compositionally biased region" description="Basic and acidic residues" evidence="2">
    <location>
        <begin position="600"/>
        <end position="610"/>
    </location>
</feature>
<dbReference type="EMBL" id="JASPKY010000127">
    <property type="protein sequence ID" value="KAK9731760.1"/>
    <property type="molecule type" value="Genomic_DNA"/>
</dbReference>
<evidence type="ECO:0000256" key="2">
    <source>
        <dbReference type="SAM" id="MobiDB-lite"/>
    </source>
</evidence>
<evidence type="ECO:0000313" key="3">
    <source>
        <dbReference type="EMBL" id="KAK9731760.1"/>
    </source>
</evidence>
<dbReference type="PANTHER" id="PTHR15491:SF18">
    <property type="entry name" value="CIZ1 ZINC FINGER PROTEIN, ISOFORM A"/>
    <property type="match status" value="1"/>
</dbReference>
<dbReference type="PANTHER" id="PTHR15491">
    <property type="match status" value="1"/>
</dbReference>
<proteinExistence type="predicted"/>
<feature type="compositionally biased region" description="Low complexity" evidence="2">
    <location>
        <begin position="75"/>
        <end position="85"/>
    </location>
</feature>
<feature type="compositionally biased region" description="Low complexity" evidence="2">
    <location>
        <begin position="35"/>
        <end position="55"/>
    </location>
</feature>
<reference evidence="3 4" key="1">
    <citation type="journal article" date="2024" name="BMC Genomics">
        <title>De novo assembly and annotation of Popillia japonica's genome with initial clues to its potential as an invasive pest.</title>
        <authorList>
            <person name="Cucini C."/>
            <person name="Boschi S."/>
            <person name="Funari R."/>
            <person name="Cardaioli E."/>
            <person name="Iannotti N."/>
            <person name="Marturano G."/>
            <person name="Paoli F."/>
            <person name="Bruttini M."/>
            <person name="Carapelli A."/>
            <person name="Frati F."/>
            <person name="Nardi F."/>
        </authorList>
    </citation>
    <scope>NUCLEOTIDE SEQUENCE [LARGE SCALE GENOMIC DNA]</scope>
    <source>
        <strain evidence="3">DMR45628</strain>
    </source>
</reference>
<keyword evidence="1" id="KW-0175">Coiled coil</keyword>
<evidence type="ECO:0000313" key="4">
    <source>
        <dbReference type="Proteomes" id="UP001458880"/>
    </source>
</evidence>
<feature type="compositionally biased region" description="Basic and acidic residues" evidence="2">
    <location>
        <begin position="572"/>
        <end position="593"/>
    </location>
</feature>
<protein>
    <recommendedName>
        <fullName evidence="5">Zinc finger protein on ecdysone puffs</fullName>
    </recommendedName>
</protein>
<feature type="compositionally biased region" description="Basic and acidic residues" evidence="2">
    <location>
        <begin position="284"/>
        <end position="295"/>
    </location>
</feature>
<dbReference type="Proteomes" id="UP001458880">
    <property type="component" value="Unassembled WGS sequence"/>
</dbReference>
<dbReference type="AlphaFoldDB" id="A0AAW1LC37"/>
<dbReference type="InterPro" id="IPR026811">
    <property type="entry name" value="CIZ1"/>
</dbReference>
<feature type="compositionally biased region" description="Basic residues" evidence="2">
    <location>
        <begin position="204"/>
        <end position="213"/>
    </location>
</feature>
<feature type="region of interest" description="Disordered" evidence="2">
    <location>
        <begin position="250"/>
        <end position="324"/>
    </location>
</feature>
<evidence type="ECO:0000256" key="1">
    <source>
        <dbReference type="SAM" id="Coils"/>
    </source>
</evidence>
<feature type="compositionally biased region" description="Basic and acidic residues" evidence="2">
    <location>
        <begin position="158"/>
        <end position="181"/>
    </location>
</feature>
<feature type="region of interest" description="Disordered" evidence="2">
    <location>
        <begin position="483"/>
        <end position="505"/>
    </location>
</feature>
<organism evidence="3 4">
    <name type="scientific">Popillia japonica</name>
    <name type="common">Japanese beetle</name>
    <dbReference type="NCBI Taxonomy" id="7064"/>
    <lineage>
        <taxon>Eukaryota</taxon>
        <taxon>Metazoa</taxon>
        <taxon>Ecdysozoa</taxon>
        <taxon>Arthropoda</taxon>
        <taxon>Hexapoda</taxon>
        <taxon>Insecta</taxon>
        <taxon>Pterygota</taxon>
        <taxon>Neoptera</taxon>
        <taxon>Endopterygota</taxon>
        <taxon>Coleoptera</taxon>
        <taxon>Polyphaga</taxon>
        <taxon>Scarabaeiformia</taxon>
        <taxon>Scarabaeidae</taxon>
        <taxon>Rutelinae</taxon>
        <taxon>Popillia</taxon>
    </lineage>
</organism>
<feature type="region of interest" description="Disordered" evidence="2">
    <location>
        <begin position="572"/>
        <end position="662"/>
    </location>
</feature>
<feature type="compositionally biased region" description="Basic and acidic residues" evidence="2">
    <location>
        <begin position="304"/>
        <end position="323"/>
    </location>
</feature>
<comment type="caution">
    <text evidence="3">The sequence shown here is derived from an EMBL/GenBank/DDBJ whole genome shotgun (WGS) entry which is preliminary data.</text>
</comment>